<dbReference type="PANTHER" id="PTHR43767">
    <property type="entry name" value="LONG-CHAIN-FATTY-ACID--COA LIGASE"/>
    <property type="match status" value="1"/>
</dbReference>
<evidence type="ECO:0000256" key="1">
    <source>
        <dbReference type="ARBA" id="ARBA00006432"/>
    </source>
</evidence>
<keyword evidence="6" id="KW-1185">Reference proteome</keyword>
<dbReference type="InterPro" id="IPR000873">
    <property type="entry name" value="AMP-dep_synth/lig_dom"/>
</dbReference>
<evidence type="ECO:0000259" key="4">
    <source>
        <dbReference type="Pfam" id="PF13193"/>
    </source>
</evidence>
<gene>
    <name evidence="5" type="ORF">SAMN04487967_0335</name>
</gene>
<feature type="domain" description="AMP-binding enzyme C-terminal" evidence="4">
    <location>
        <begin position="435"/>
        <end position="514"/>
    </location>
</feature>
<dbReference type="Pfam" id="PF00501">
    <property type="entry name" value="AMP-binding"/>
    <property type="match status" value="1"/>
</dbReference>
<reference evidence="6" key="1">
    <citation type="submission" date="2016-10" db="EMBL/GenBank/DDBJ databases">
        <authorList>
            <person name="Varghese N."/>
            <person name="Submissions S."/>
        </authorList>
    </citation>
    <scope>NUCLEOTIDE SEQUENCE [LARGE SCALE GENOMIC DNA]</scope>
    <source>
        <strain evidence="6">CGMCC 1.8981</strain>
    </source>
</reference>
<dbReference type="PANTHER" id="PTHR43767:SF1">
    <property type="entry name" value="NONRIBOSOMAL PEPTIDE SYNTHASE PES1 (EUROFUNG)-RELATED"/>
    <property type="match status" value="1"/>
</dbReference>
<name>A0A1H6FNS1_9EURY</name>
<dbReference type="InterPro" id="IPR020845">
    <property type="entry name" value="AMP-binding_CS"/>
</dbReference>
<dbReference type="GO" id="GO:0016878">
    <property type="term" value="F:acid-thiol ligase activity"/>
    <property type="evidence" value="ECO:0007669"/>
    <property type="project" value="UniProtKB-ARBA"/>
</dbReference>
<evidence type="ECO:0000256" key="2">
    <source>
        <dbReference type="ARBA" id="ARBA00022598"/>
    </source>
</evidence>
<dbReference type="OrthoDB" id="193284at2157"/>
<evidence type="ECO:0000259" key="3">
    <source>
        <dbReference type="Pfam" id="PF00501"/>
    </source>
</evidence>
<organism evidence="5 6">
    <name type="scientific">Natronorubrum sediminis</name>
    <dbReference type="NCBI Taxonomy" id="640943"/>
    <lineage>
        <taxon>Archaea</taxon>
        <taxon>Methanobacteriati</taxon>
        <taxon>Methanobacteriota</taxon>
        <taxon>Stenosarchaea group</taxon>
        <taxon>Halobacteria</taxon>
        <taxon>Halobacteriales</taxon>
        <taxon>Natrialbaceae</taxon>
        <taxon>Natronorubrum</taxon>
    </lineage>
</organism>
<feature type="domain" description="AMP-dependent synthetase/ligase" evidence="3">
    <location>
        <begin position="19"/>
        <end position="384"/>
    </location>
</feature>
<comment type="similarity">
    <text evidence="1">Belongs to the ATP-dependent AMP-binding enzyme family.</text>
</comment>
<evidence type="ECO:0000313" key="5">
    <source>
        <dbReference type="EMBL" id="SEH11405.1"/>
    </source>
</evidence>
<dbReference type="InterPro" id="IPR050237">
    <property type="entry name" value="ATP-dep_AMP-bd_enzyme"/>
</dbReference>
<dbReference type="Gene3D" id="3.30.300.30">
    <property type="match status" value="1"/>
</dbReference>
<dbReference type="PROSITE" id="PS00455">
    <property type="entry name" value="AMP_BINDING"/>
    <property type="match status" value="1"/>
</dbReference>
<keyword evidence="2" id="KW-0436">Ligase</keyword>
<dbReference type="InterPro" id="IPR025110">
    <property type="entry name" value="AMP-bd_C"/>
</dbReference>
<dbReference type="AlphaFoldDB" id="A0A1H6FNS1"/>
<dbReference type="EMBL" id="FNWL01000001">
    <property type="protein sequence ID" value="SEH11405.1"/>
    <property type="molecule type" value="Genomic_DNA"/>
</dbReference>
<dbReference type="Proteomes" id="UP000199112">
    <property type="component" value="Unassembled WGS sequence"/>
</dbReference>
<protein>
    <submittedName>
        <fullName evidence="5">Long-chain acyl-CoA synthetase</fullName>
    </submittedName>
</protein>
<dbReference type="FunFam" id="3.30.300.30:FF:000008">
    <property type="entry name" value="2,3-dihydroxybenzoate-AMP ligase"/>
    <property type="match status" value="1"/>
</dbReference>
<dbReference type="SUPFAM" id="SSF56801">
    <property type="entry name" value="Acetyl-CoA synthetase-like"/>
    <property type="match status" value="1"/>
</dbReference>
<evidence type="ECO:0000313" key="6">
    <source>
        <dbReference type="Proteomes" id="UP000199112"/>
    </source>
</evidence>
<sequence length="522" mass="57635">MDLTDVAQSAREGNVGKLFDETATHHGDGQAMEHHDERTTHAELEAWTAEFAGGLHDLGLEPDDRLLLFLPNCPEYLVASLGSFKAGVVISPVNPQYKRREVSYQLEDTDAKAIVTHPALRPVVDQALEETGRGVEVITVESQYMDRDPEDTFFEDVRGEPTLVERADDDVALLPYTSGTTGKPKGVQLTHQNTRSQVNWTLAASNDDVEPENVRSLIWLPLYHITGFTHTALQPLAGGGSCYFRSALEWDAQECMQLIEDEEITHFVGVTTMYSDMVAADDFGEYDLSSLESAAEGGAKLSTAVQEQFEETAGVDISEGYGLTETHGATHTQSGSSFGLRHGTIGQPLRITDCKIVDESGEEVASGEEGELLVRGPQVMKGYHELPDATDAAFTENGYFRTGDIARRDGLNYYEIVDRKKHMINTAGYNVYPSELENLLLEHDAVADAAVVGIPDERRNEVPKAFVVPADGFEAGEDITDEEIKEYCLERVASYKHPREVELIDDLPRTTSGKIQKYKLEE</sequence>
<dbReference type="Pfam" id="PF13193">
    <property type="entry name" value="AMP-binding_C"/>
    <property type="match status" value="1"/>
</dbReference>
<accession>A0A1H6FNS1</accession>
<dbReference type="InterPro" id="IPR045851">
    <property type="entry name" value="AMP-bd_C_sf"/>
</dbReference>
<dbReference type="Gene3D" id="3.40.50.12780">
    <property type="entry name" value="N-terminal domain of ligase-like"/>
    <property type="match status" value="1"/>
</dbReference>
<dbReference type="RefSeq" id="WP_090504253.1">
    <property type="nucleotide sequence ID" value="NZ_FNWL01000001.1"/>
</dbReference>
<dbReference type="InterPro" id="IPR042099">
    <property type="entry name" value="ANL_N_sf"/>
</dbReference>
<proteinExistence type="inferred from homology"/>